<reference evidence="1" key="1">
    <citation type="submission" date="2016-10" db="EMBL/GenBank/DDBJ databases">
        <authorList>
            <person name="de Groot N.N."/>
        </authorList>
    </citation>
    <scope>NUCLEOTIDE SEQUENCE</scope>
</reference>
<name>A0A1W1BJ30_9ZZZZ</name>
<dbReference type="EMBL" id="FPHL01000004">
    <property type="protein sequence ID" value="SFV53527.1"/>
    <property type="molecule type" value="Genomic_DNA"/>
</dbReference>
<gene>
    <name evidence="1" type="ORF">MNB_SV-10-1263</name>
</gene>
<organism evidence="1">
    <name type="scientific">hydrothermal vent metagenome</name>
    <dbReference type="NCBI Taxonomy" id="652676"/>
    <lineage>
        <taxon>unclassified sequences</taxon>
        <taxon>metagenomes</taxon>
        <taxon>ecological metagenomes</taxon>
    </lineage>
</organism>
<evidence type="ECO:0000313" key="1">
    <source>
        <dbReference type="EMBL" id="SFV53527.1"/>
    </source>
</evidence>
<accession>A0A1W1BJ30</accession>
<protein>
    <submittedName>
        <fullName evidence="1">Uncharacterized protein</fullName>
    </submittedName>
</protein>
<proteinExistence type="predicted"/>
<dbReference type="AlphaFoldDB" id="A0A1W1BJ30"/>
<sequence length="41" mass="4914">MKLSKTMQNIRQQEGKYSISAKCILKLKHSREFNYLVDLNR</sequence>